<keyword evidence="5" id="KW-0732">Signal</keyword>
<reference evidence="7" key="1">
    <citation type="submission" date="2022-01" db="EMBL/GenBank/DDBJ databases">
        <authorList>
            <person name="King R."/>
        </authorList>
    </citation>
    <scope>NUCLEOTIDE SEQUENCE</scope>
</reference>
<dbReference type="InterPro" id="IPR029058">
    <property type="entry name" value="AB_hydrolase_fold"/>
</dbReference>
<gene>
    <name evidence="7" type="ORF">CHIRRI_LOCUS4838</name>
</gene>
<feature type="signal peptide" evidence="5">
    <location>
        <begin position="1"/>
        <end position="18"/>
    </location>
</feature>
<dbReference type="GO" id="GO:0016042">
    <property type="term" value="P:lipid catabolic process"/>
    <property type="evidence" value="ECO:0007669"/>
    <property type="project" value="TreeGrafter"/>
</dbReference>
<proteinExistence type="inferred from homology"/>
<dbReference type="GO" id="GO:0016298">
    <property type="term" value="F:lipase activity"/>
    <property type="evidence" value="ECO:0007669"/>
    <property type="project" value="InterPro"/>
</dbReference>
<dbReference type="Proteomes" id="UP001153620">
    <property type="component" value="Chromosome 2"/>
</dbReference>
<evidence type="ECO:0000256" key="1">
    <source>
        <dbReference type="ARBA" id="ARBA00004613"/>
    </source>
</evidence>
<dbReference type="InterPro" id="IPR013818">
    <property type="entry name" value="Lipase"/>
</dbReference>
<reference evidence="7" key="2">
    <citation type="submission" date="2022-10" db="EMBL/GenBank/DDBJ databases">
        <authorList>
            <consortium name="ENA_rothamsted_submissions"/>
            <consortium name="culmorum"/>
            <person name="King R."/>
        </authorList>
    </citation>
    <scope>NUCLEOTIDE SEQUENCE</scope>
</reference>
<sequence>MIGKSFILVFAFAAIVCADSRINFIYYHDGTTTEYSTDTLPQVLSHPSFRRTAETVAFHYGAGQNLGSSEVSDIINSYISNARYNLIVVHYFSMESIHTDNAVALSDSLATAFTRFFDTGYNSGFMNFVAHGLGAQIMARASRLIQSRSNFRHVIGRLTGLDPASMGPVATIQIGRLSSADAQFVETIHTDGTLNGDHLSFGHVSFFPNGGENQPFCTNPVPPLRANCNSVFSLTMWAESVRAVSQIFPSLQCDTWPRYTAGVCNNNHVAHLGRITDNNLRGTYFLRTNDAPPFNRETPFP</sequence>
<dbReference type="OrthoDB" id="7790092at2759"/>
<evidence type="ECO:0000256" key="5">
    <source>
        <dbReference type="SAM" id="SignalP"/>
    </source>
</evidence>
<dbReference type="InterPro" id="IPR000734">
    <property type="entry name" value="TAG_lipase"/>
</dbReference>
<comment type="similarity">
    <text evidence="2 4">Belongs to the AB hydrolase superfamily. Lipase family.</text>
</comment>
<dbReference type="AlphaFoldDB" id="A0A9N9RRZ2"/>
<dbReference type="Gene3D" id="3.40.50.1820">
    <property type="entry name" value="alpha/beta hydrolase"/>
    <property type="match status" value="1"/>
</dbReference>
<feature type="chain" id="PRO_5040297983" description="Lipase domain-containing protein" evidence="5">
    <location>
        <begin position="19"/>
        <end position="301"/>
    </location>
</feature>
<dbReference type="SUPFAM" id="SSF53474">
    <property type="entry name" value="alpha/beta-Hydrolases"/>
    <property type="match status" value="1"/>
</dbReference>
<evidence type="ECO:0000313" key="8">
    <source>
        <dbReference type="Proteomes" id="UP001153620"/>
    </source>
</evidence>
<name>A0A9N9RRZ2_9DIPT</name>
<dbReference type="EMBL" id="OU895878">
    <property type="protein sequence ID" value="CAG9801918.1"/>
    <property type="molecule type" value="Genomic_DNA"/>
</dbReference>
<dbReference type="PANTHER" id="PTHR11610">
    <property type="entry name" value="LIPASE"/>
    <property type="match status" value="1"/>
</dbReference>
<dbReference type="GO" id="GO:0017171">
    <property type="term" value="F:serine hydrolase activity"/>
    <property type="evidence" value="ECO:0007669"/>
    <property type="project" value="TreeGrafter"/>
</dbReference>
<accession>A0A9N9RRZ2</accession>
<evidence type="ECO:0000313" key="7">
    <source>
        <dbReference type="EMBL" id="CAG9801918.1"/>
    </source>
</evidence>
<keyword evidence="8" id="KW-1185">Reference proteome</keyword>
<comment type="subcellular location">
    <subcellularLocation>
        <location evidence="1">Secreted</location>
    </subcellularLocation>
</comment>
<dbReference type="GO" id="GO:0005615">
    <property type="term" value="C:extracellular space"/>
    <property type="evidence" value="ECO:0007669"/>
    <property type="project" value="TreeGrafter"/>
</dbReference>
<evidence type="ECO:0000259" key="6">
    <source>
        <dbReference type="Pfam" id="PF00151"/>
    </source>
</evidence>
<evidence type="ECO:0000256" key="3">
    <source>
        <dbReference type="ARBA" id="ARBA00022525"/>
    </source>
</evidence>
<dbReference type="PANTHER" id="PTHR11610:SF173">
    <property type="entry name" value="LIPASE DOMAIN-CONTAINING PROTEIN-RELATED"/>
    <property type="match status" value="1"/>
</dbReference>
<protein>
    <recommendedName>
        <fullName evidence="6">Lipase domain-containing protein</fullName>
    </recommendedName>
</protein>
<evidence type="ECO:0000256" key="2">
    <source>
        <dbReference type="ARBA" id="ARBA00010701"/>
    </source>
</evidence>
<feature type="domain" description="Lipase" evidence="6">
    <location>
        <begin position="24"/>
        <end position="294"/>
    </location>
</feature>
<organism evidence="7 8">
    <name type="scientific">Chironomus riparius</name>
    <dbReference type="NCBI Taxonomy" id="315576"/>
    <lineage>
        <taxon>Eukaryota</taxon>
        <taxon>Metazoa</taxon>
        <taxon>Ecdysozoa</taxon>
        <taxon>Arthropoda</taxon>
        <taxon>Hexapoda</taxon>
        <taxon>Insecta</taxon>
        <taxon>Pterygota</taxon>
        <taxon>Neoptera</taxon>
        <taxon>Endopterygota</taxon>
        <taxon>Diptera</taxon>
        <taxon>Nematocera</taxon>
        <taxon>Chironomoidea</taxon>
        <taxon>Chironomidae</taxon>
        <taxon>Chironominae</taxon>
        <taxon>Chironomus</taxon>
    </lineage>
</organism>
<dbReference type="Pfam" id="PF00151">
    <property type="entry name" value="Lipase"/>
    <property type="match status" value="1"/>
</dbReference>
<keyword evidence="3" id="KW-0964">Secreted</keyword>
<evidence type="ECO:0000256" key="4">
    <source>
        <dbReference type="RuleBase" id="RU004262"/>
    </source>
</evidence>